<dbReference type="OrthoDB" id="770454at2"/>
<name>A0A2A4GDX7_9FLAO</name>
<dbReference type="EMBL" id="NBWU01000001">
    <property type="protein sequence ID" value="PCE66653.1"/>
    <property type="molecule type" value="Genomic_DNA"/>
</dbReference>
<dbReference type="AlphaFoldDB" id="A0A2A4GDX7"/>
<keyword evidence="2" id="KW-1185">Reference proteome</keyword>
<comment type="caution">
    <text evidence="1">The sequence shown here is derived from an EMBL/GenBank/DDBJ whole genome shotgun (WGS) entry which is preliminary data.</text>
</comment>
<gene>
    <name evidence="1" type="ORF">B7P33_04990</name>
</gene>
<dbReference type="RefSeq" id="WP_097442174.1">
    <property type="nucleotide sequence ID" value="NZ_NBWU01000001.1"/>
</dbReference>
<proteinExistence type="predicted"/>
<dbReference type="Proteomes" id="UP000219559">
    <property type="component" value="Unassembled WGS sequence"/>
</dbReference>
<organism evidence="1 2">
    <name type="scientific">Sediminicola luteus</name>
    <dbReference type="NCBI Taxonomy" id="319238"/>
    <lineage>
        <taxon>Bacteria</taxon>
        <taxon>Pseudomonadati</taxon>
        <taxon>Bacteroidota</taxon>
        <taxon>Flavobacteriia</taxon>
        <taxon>Flavobacteriales</taxon>
        <taxon>Flavobacteriaceae</taxon>
        <taxon>Sediminicola</taxon>
    </lineage>
</organism>
<evidence type="ECO:0000313" key="2">
    <source>
        <dbReference type="Proteomes" id="UP000219559"/>
    </source>
</evidence>
<protein>
    <submittedName>
        <fullName evidence="1">Uncharacterized protein</fullName>
    </submittedName>
</protein>
<reference evidence="1 2" key="1">
    <citation type="submission" date="2017-04" db="EMBL/GenBank/DDBJ databases">
        <title>A new member of the family Flavobacteriaceae isolated from ascidians.</title>
        <authorList>
            <person name="Chen L."/>
        </authorList>
    </citation>
    <scope>NUCLEOTIDE SEQUENCE [LARGE SCALE GENOMIC DNA]</scope>
    <source>
        <strain evidence="1 2">HQA918</strain>
    </source>
</reference>
<evidence type="ECO:0000313" key="1">
    <source>
        <dbReference type="EMBL" id="PCE66653.1"/>
    </source>
</evidence>
<accession>A0A2A4GDX7</accession>
<sequence>MDLQQSKIALAKLILDIDSQELIDKILRVVQQDSPDFWDSLSEAEKEEIALGIKQLDQGKGVPLQKVLKDIS</sequence>